<proteinExistence type="predicted"/>
<evidence type="ECO:0000313" key="2">
    <source>
        <dbReference type="EMBL" id="GFR07404.1"/>
    </source>
</evidence>
<keyword evidence="1" id="KW-0732">Signal</keyword>
<protein>
    <submittedName>
        <fullName evidence="2">Uncharacterized protein</fullName>
    </submittedName>
</protein>
<dbReference type="Proteomes" id="UP000887116">
    <property type="component" value="Unassembled WGS sequence"/>
</dbReference>
<dbReference type="AlphaFoldDB" id="A0A8X6LHG8"/>
<comment type="caution">
    <text evidence="2">The sequence shown here is derived from an EMBL/GenBank/DDBJ whole genome shotgun (WGS) entry which is preliminary data.</text>
</comment>
<name>A0A8X6LHG8_TRICU</name>
<feature type="signal peptide" evidence="1">
    <location>
        <begin position="1"/>
        <end position="18"/>
    </location>
</feature>
<feature type="chain" id="PRO_5036443879" evidence="1">
    <location>
        <begin position="19"/>
        <end position="167"/>
    </location>
</feature>
<keyword evidence="3" id="KW-1185">Reference proteome</keyword>
<evidence type="ECO:0000256" key="1">
    <source>
        <dbReference type="SAM" id="SignalP"/>
    </source>
</evidence>
<gene>
    <name evidence="2" type="ORF">TNCT_406031</name>
</gene>
<accession>A0A8X6LHG8</accession>
<reference evidence="2" key="1">
    <citation type="submission" date="2020-07" db="EMBL/GenBank/DDBJ databases">
        <title>Multicomponent nature underlies the extraordinary mechanical properties of spider dragline silk.</title>
        <authorList>
            <person name="Kono N."/>
            <person name="Nakamura H."/>
            <person name="Mori M."/>
            <person name="Yoshida Y."/>
            <person name="Ohtoshi R."/>
            <person name="Malay A.D."/>
            <person name="Moran D.A.P."/>
            <person name="Tomita M."/>
            <person name="Numata K."/>
            <person name="Arakawa K."/>
        </authorList>
    </citation>
    <scope>NUCLEOTIDE SEQUENCE</scope>
</reference>
<evidence type="ECO:0000313" key="3">
    <source>
        <dbReference type="Proteomes" id="UP000887116"/>
    </source>
</evidence>
<sequence>MVSQRCTLCVCVPILVESLGVWDPENDTFLMLDATKSYINILWKLYVSDCIRWSRYTYTSHLNGVQQYSVGAAVLHLNPFATKESTNAISPIQYNSQARMLGNSPSTTASQVSIPTSDTAFSHGEGALKLSFPPNSALWSPTPELVSFVTKLKFLSTVGLDFSIHPG</sequence>
<dbReference type="EMBL" id="BMAO01026156">
    <property type="protein sequence ID" value="GFR07404.1"/>
    <property type="molecule type" value="Genomic_DNA"/>
</dbReference>
<organism evidence="2 3">
    <name type="scientific">Trichonephila clavata</name>
    <name type="common">Joro spider</name>
    <name type="synonym">Nephila clavata</name>
    <dbReference type="NCBI Taxonomy" id="2740835"/>
    <lineage>
        <taxon>Eukaryota</taxon>
        <taxon>Metazoa</taxon>
        <taxon>Ecdysozoa</taxon>
        <taxon>Arthropoda</taxon>
        <taxon>Chelicerata</taxon>
        <taxon>Arachnida</taxon>
        <taxon>Araneae</taxon>
        <taxon>Araneomorphae</taxon>
        <taxon>Entelegynae</taxon>
        <taxon>Araneoidea</taxon>
        <taxon>Nephilidae</taxon>
        <taxon>Trichonephila</taxon>
    </lineage>
</organism>